<dbReference type="EMBL" id="DSTK01000023">
    <property type="protein sequence ID" value="HFK97309.1"/>
    <property type="molecule type" value="Genomic_DNA"/>
</dbReference>
<protein>
    <submittedName>
        <fullName evidence="1">Uncharacterized protein</fullName>
    </submittedName>
</protein>
<gene>
    <name evidence="1" type="ORF">ENS06_08290</name>
</gene>
<comment type="caution">
    <text evidence="1">The sequence shown here is derived from an EMBL/GenBank/DDBJ whole genome shotgun (WGS) entry which is preliminary data.</text>
</comment>
<sequence>MVELGPQGELYTDTWYRKLLEINPRRAWCKCEQNQWELFMTGLEDRAIEPFLKYLGLGFRRPTEKEWRSLFQDCQELKSVLSPRTDWPPSCAPPVSLWVKKGLFPLVEEGLLETLSGTKGCIGKPFQELLPNTWNPQDVREVNWDVARKFIGFRVVREMRHEANNR</sequence>
<organism evidence="1">
    <name type="scientific">Desulfacinum infernum</name>
    <dbReference type="NCBI Taxonomy" id="35837"/>
    <lineage>
        <taxon>Bacteria</taxon>
        <taxon>Pseudomonadati</taxon>
        <taxon>Thermodesulfobacteriota</taxon>
        <taxon>Syntrophobacteria</taxon>
        <taxon>Syntrophobacterales</taxon>
        <taxon>Syntrophobacteraceae</taxon>
        <taxon>Desulfacinum</taxon>
    </lineage>
</organism>
<name>A0A832A5X0_9BACT</name>
<reference evidence="1" key="1">
    <citation type="journal article" date="2020" name="mSystems">
        <title>Genome- and Community-Level Interaction Insights into Carbon Utilization and Element Cycling Functions of Hydrothermarchaeota in Hydrothermal Sediment.</title>
        <authorList>
            <person name="Zhou Z."/>
            <person name="Liu Y."/>
            <person name="Xu W."/>
            <person name="Pan J."/>
            <person name="Luo Z.H."/>
            <person name="Li M."/>
        </authorList>
    </citation>
    <scope>NUCLEOTIDE SEQUENCE [LARGE SCALE GENOMIC DNA]</scope>
    <source>
        <strain evidence="1">SpSt-456</strain>
    </source>
</reference>
<accession>A0A832A5X0</accession>
<proteinExistence type="predicted"/>
<evidence type="ECO:0000313" key="1">
    <source>
        <dbReference type="EMBL" id="HFK97309.1"/>
    </source>
</evidence>
<dbReference type="AlphaFoldDB" id="A0A832A5X0"/>